<dbReference type="AlphaFoldDB" id="X1S8K4"/>
<reference evidence="1" key="1">
    <citation type="journal article" date="2014" name="Front. Microbiol.">
        <title>High frequency of phylogenetically diverse reductive dehalogenase-homologous genes in deep subseafloor sedimentary metagenomes.</title>
        <authorList>
            <person name="Kawai M."/>
            <person name="Futagami T."/>
            <person name="Toyoda A."/>
            <person name="Takaki Y."/>
            <person name="Nishi S."/>
            <person name="Hori S."/>
            <person name="Arai W."/>
            <person name="Tsubouchi T."/>
            <person name="Morono Y."/>
            <person name="Uchiyama I."/>
            <person name="Ito T."/>
            <person name="Fujiyama A."/>
            <person name="Inagaki F."/>
            <person name="Takami H."/>
        </authorList>
    </citation>
    <scope>NUCLEOTIDE SEQUENCE</scope>
    <source>
        <strain evidence="1">Expedition CK06-06</strain>
    </source>
</reference>
<feature type="non-terminal residue" evidence="1">
    <location>
        <position position="1"/>
    </location>
</feature>
<evidence type="ECO:0000313" key="1">
    <source>
        <dbReference type="EMBL" id="GAI89387.1"/>
    </source>
</evidence>
<organism evidence="1">
    <name type="scientific">marine sediment metagenome</name>
    <dbReference type="NCBI Taxonomy" id="412755"/>
    <lineage>
        <taxon>unclassified sequences</taxon>
        <taxon>metagenomes</taxon>
        <taxon>ecological metagenomes</taxon>
    </lineage>
</organism>
<gene>
    <name evidence="1" type="ORF">S12H4_34204</name>
</gene>
<protein>
    <submittedName>
        <fullName evidence="1">Uncharacterized protein</fullName>
    </submittedName>
</protein>
<name>X1S8K4_9ZZZZ</name>
<proteinExistence type="predicted"/>
<comment type="caution">
    <text evidence="1">The sequence shown here is derived from an EMBL/GenBank/DDBJ whole genome shotgun (WGS) entry which is preliminary data.</text>
</comment>
<dbReference type="EMBL" id="BARW01020219">
    <property type="protein sequence ID" value="GAI89387.1"/>
    <property type="molecule type" value="Genomic_DNA"/>
</dbReference>
<accession>X1S8K4</accession>
<sequence length="80" mass="8271">LHDQDIGVLLGGGGRIADQTTNLLTFGKVVGLGSYPDALAFYFGVDLNTFQQFSSGGGGEGTQIAQMLTTSVELSLGSYP</sequence>